<protein>
    <submittedName>
        <fullName evidence="13">Chymosin-like</fullName>
    </submittedName>
</protein>
<evidence type="ECO:0000256" key="10">
    <source>
        <dbReference type="SAM" id="SignalP"/>
    </source>
</evidence>
<evidence type="ECO:0000256" key="8">
    <source>
        <dbReference type="PIRSR" id="PIRSR601461-2"/>
    </source>
</evidence>
<feature type="disulfide bond" evidence="8">
    <location>
        <begin position="265"/>
        <end position="269"/>
    </location>
</feature>
<dbReference type="FunFam" id="2.40.70.10:FF:000004">
    <property type="entry name" value="Pepsin A"/>
    <property type="match status" value="1"/>
</dbReference>
<keyword evidence="6 8" id="KW-1015">Disulfide bond</keyword>
<evidence type="ECO:0000313" key="14">
    <source>
        <dbReference type="Proteomes" id="UP000005215"/>
    </source>
</evidence>
<proteinExistence type="inferred from homology"/>
<evidence type="ECO:0000256" key="6">
    <source>
        <dbReference type="ARBA" id="ARBA00023157"/>
    </source>
</evidence>
<evidence type="ECO:0000259" key="12">
    <source>
        <dbReference type="PROSITE" id="PS51767"/>
    </source>
</evidence>
<feature type="disulfide bond" evidence="8">
    <location>
        <begin position="105"/>
        <end position="110"/>
    </location>
</feature>
<dbReference type="InterPro" id="IPR033121">
    <property type="entry name" value="PEPTIDASE_A1"/>
</dbReference>
<dbReference type="GO" id="GO:0004190">
    <property type="term" value="F:aspartic-type endopeptidase activity"/>
    <property type="evidence" value="ECO:0007669"/>
    <property type="project" value="UniProtKB-KW"/>
</dbReference>
<evidence type="ECO:0000256" key="1">
    <source>
        <dbReference type="ARBA" id="ARBA00007447"/>
    </source>
</evidence>
<dbReference type="InParanoid" id="I3N9H0"/>
<feature type="signal peptide" evidence="10">
    <location>
        <begin position="1"/>
        <end position="16"/>
    </location>
</feature>
<keyword evidence="10" id="KW-0732">Signal</keyword>
<dbReference type="Pfam" id="PF00026">
    <property type="entry name" value="Asp"/>
    <property type="match status" value="1"/>
</dbReference>
<name>I3N9H0_ICTTR</name>
<dbReference type="PRINTS" id="PR00792">
    <property type="entry name" value="PEPSIN"/>
</dbReference>
<dbReference type="PANTHER" id="PTHR47966:SF13">
    <property type="entry name" value="CHYMOSIN"/>
    <property type="match status" value="1"/>
</dbReference>
<feature type="disulfide bond" evidence="8">
    <location>
        <begin position="308"/>
        <end position="341"/>
    </location>
</feature>
<dbReference type="EMBL" id="AGTP01096679">
    <property type="status" value="NOT_ANNOTATED_CDS"/>
    <property type="molecule type" value="Genomic_DNA"/>
</dbReference>
<keyword evidence="4 9" id="KW-0378">Hydrolase</keyword>
<dbReference type="InterPro" id="IPR018222">
    <property type="entry name" value="Nuclear_transport_factor_2_euk"/>
</dbReference>
<evidence type="ECO:0000313" key="13">
    <source>
        <dbReference type="Ensembl" id="ENSSTOP00000021016.2"/>
    </source>
</evidence>
<organism evidence="13 14">
    <name type="scientific">Ictidomys tridecemlineatus</name>
    <name type="common">Thirteen-lined ground squirrel</name>
    <name type="synonym">Spermophilus tridecemlineatus</name>
    <dbReference type="NCBI Taxonomy" id="43179"/>
    <lineage>
        <taxon>Eukaryota</taxon>
        <taxon>Metazoa</taxon>
        <taxon>Chordata</taxon>
        <taxon>Craniata</taxon>
        <taxon>Vertebrata</taxon>
        <taxon>Euteleostomi</taxon>
        <taxon>Mammalia</taxon>
        <taxon>Eutheria</taxon>
        <taxon>Euarchontoglires</taxon>
        <taxon>Glires</taxon>
        <taxon>Rodentia</taxon>
        <taxon>Sciuromorpha</taxon>
        <taxon>Sciuridae</taxon>
        <taxon>Xerinae</taxon>
        <taxon>Marmotini</taxon>
        <taxon>Ictidomys</taxon>
    </lineage>
</organism>
<dbReference type="Pfam" id="PF07966">
    <property type="entry name" value="A1_Propeptide"/>
    <property type="match status" value="1"/>
</dbReference>
<keyword evidence="3 9" id="KW-0064">Aspartyl protease</keyword>
<evidence type="ECO:0000259" key="11">
    <source>
        <dbReference type="PROSITE" id="PS50177"/>
    </source>
</evidence>
<dbReference type="Gene3D" id="6.10.140.60">
    <property type="match status" value="1"/>
</dbReference>
<dbReference type="FunFam" id="2.40.70.10:FF:000006">
    <property type="entry name" value="Cathepsin E"/>
    <property type="match status" value="1"/>
</dbReference>
<evidence type="ECO:0000256" key="3">
    <source>
        <dbReference type="ARBA" id="ARBA00022750"/>
    </source>
</evidence>
<dbReference type="GeneTree" id="ENSGT00940000162710"/>
<feature type="domain" description="Peptidase A1" evidence="12">
    <location>
        <begin position="74"/>
        <end position="378"/>
    </location>
</feature>
<dbReference type="AlphaFoldDB" id="I3N9H0"/>
<dbReference type="PROSITE" id="PS50177">
    <property type="entry name" value="NTF2_DOMAIN"/>
    <property type="match status" value="1"/>
</dbReference>
<reference evidence="14" key="1">
    <citation type="submission" date="2011-11" db="EMBL/GenBank/DDBJ databases">
        <title>The Draft Genome of Spermophilus tridecemlineatus.</title>
        <authorList>
            <consortium name="The Broad Institute Genome Assembly &amp; Analysis Group"/>
            <consortium name="Computational R&amp;D Group"/>
            <consortium name="and Sequencing Platform"/>
            <person name="Di Palma F."/>
            <person name="Alfoldi J."/>
            <person name="Johnson J."/>
            <person name="Berlin A."/>
            <person name="Gnerre S."/>
            <person name="Jaffe D."/>
            <person name="MacCallum I."/>
            <person name="Young S."/>
            <person name="Walker B.J."/>
            <person name="Lindblad-Toh K."/>
        </authorList>
    </citation>
    <scope>NUCLEOTIDE SEQUENCE [LARGE SCALE GENOMIC DNA]</scope>
</reference>
<reference evidence="13" key="2">
    <citation type="submission" date="2025-08" db="UniProtKB">
        <authorList>
            <consortium name="Ensembl"/>
        </authorList>
    </citation>
    <scope>IDENTIFICATION</scope>
</reference>
<accession>I3N9H0</accession>
<gene>
    <name evidence="13" type="primary">LOC101971368</name>
</gene>
<keyword evidence="2 9" id="KW-0645">Protease</keyword>
<evidence type="ECO:0000256" key="7">
    <source>
        <dbReference type="PIRSR" id="PIRSR601461-1"/>
    </source>
</evidence>
<feature type="active site" evidence="7">
    <location>
        <position position="274"/>
    </location>
</feature>
<dbReference type="InterPro" id="IPR001461">
    <property type="entry name" value="Aspartic_peptidase_A1"/>
</dbReference>
<feature type="domain" description="NTF2" evidence="11">
    <location>
        <begin position="356"/>
        <end position="382"/>
    </location>
</feature>
<dbReference type="InterPro" id="IPR001969">
    <property type="entry name" value="Aspartic_peptidase_AS"/>
</dbReference>
<dbReference type="eggNOG" id="KOG1339">
    <property type="taxonomic scope" value="Eukaryota"/>
</dbReference>
<evidence type="ECO:0000256" key="5">
    <source>
        <dbReference type="ARBA" id="ARBA00023145"/>
    </source>
</evidence>
<dbReference type="HOGENOM" id="CLU_013253_3_0_1"/>
<dbReference type="PROSITE" id="PS51767">
    <property type="entry name" value="PEPTIDASE_A1"/>
    <property type="match status" value="1"/>
</dbReference>
<evidence type="ECO:0000256" key="4">
    <source>
        <dbReference type="ARBA" id="ARBA00022801"/>
    </source>
</evidence>
<sequence>MRCLVVLLAVLALSQGSNVTRIPLHKGKSLRSTLQDLGLLEDFLKKHQYEFIRKSSNVGKVAQEPLANYLDSQYFGKIYIGTPPQEFTVVFDTGSSDFWVPSLSCNSEACKNHHRFDPTESSTFQNLSKPLLVLYATGIVLGFLGHDTVTVSDLVDPHQTVGLSTQEPGDIFTYSEFDGILGLAYPALASEGSVPVFDNMMNRHLLAQDLFSVYMSRTGQGSMLTLGAIDTSYYVGSLDWVPVTLQKYWQFAVDRITISGVVVACDGGCQAILDTGTSLLAGPTHDILKIQQAIGATRGQYGQFIINCWSLSSMPTIVFEIHGRKYSLPPLAYTIQGQDFCYSGFQENSNSPLWVLGTIFVREYYSVFDRTHNRVGLAKAVY</sequence>
<dbReference type="Proteomes" id="UP000005215">
    <property type="component" value="Unassembled WGS sequence"/>
</dbReference>
<dbReference type="PROSITE" id="PS00141">
    <property type="entry name" value="ASP_PROTEASE"/>
    <property type="match status" value="2"/>
</dbReference>
<dbReference type="Ensembl" id="ENSSTOT00000022017.2">
    <property type="protein sequence ID" value="ENSSTOP00000021016.2"/>
    <property type="gene ID" value="ENSSTOG00000020941.2"/>
</dbReference>
<dbReference type="GO" id="GO:0006508">
    <property type="term" value="P:proteolysis"/>
    <property type="evidence" value="ECO:0007669"/>
    <property type="project" value="UniProtKB-KW"/>
</dbReference>
<keyword evidence="14" id="KW-1185">Reference proteome</keyword>
<comment type="similarity">
    <text evidence="1 9">Belongs to the peptidase A1 family.</text>
</comment>
<dbReference type="STRING" id="43179.ENSSTOP00000021016"/>
<dbReference type="InterPro" id="IPR012848">
    <property type="entry name" value="Aspartic_peptidase_N"/>
</dbReference>
<dbReference type="InterPro" id="IPR021109">
    <property type="entry name" value="Peptidase_aspartic_dom_sf"/>
</dbReference>
<reference evidence="13" key="3">
    <citation type="submission" date="2025-09" db="UniProtKB">
        <authorList>
            <consortium name="Ensembl"/>
        </authorList>
    </citation>
    <scope>IDENTIFICATION</scope>
</reference>
<dbReference type="Gene3D" id="2.40.70.10">
    <property type="entry name" value="Acid Proteases"/>
    <property type="match status" value="2"/>
</dbReference>
<keyword evidence="5" id="KW-0865">Zymogen</keyword>
<dbReference type="PANTHER" id="PTHR47966">
    <property type="entry name" value="BETA-SITE APP-CLEAVING ENZYME, ISOFORM A-RELATED"/>
    <property type="match status" value="1"/>
</dbReference>
<feature type="chain" id="PRO_5011534026" evidence="10">
    <location>
        <begin position="17"/>
        <end position="382"/>
    </location>
</feature>
<dbReference type="SUPFAM" id="SSF50630">
    <property type="entry name" value="Acid proteases"/>
    <property type="match status" value="1"/>
</dbReference>
<evidence type="ECO:0000256" key="2">
    <source>
        <dbReference type="ARBA" id="ARBA00022670"/>
    </source>
</evidence>
<feature type="active site" evidence="7">
    <location>
        <position position="92"/>
    </location>
</feature>
<evidence type="ECO:0000256" key="9">
    <source>
        <dbReference type="RuleBase" id="RU000454"/>
    </source>
</evidence>